<keyword evidence="2" id="KW-0677">Repeat</keyword>
<dbReference type="SMART" id="SM00042">
    <property type="entry name" value="CUB"/>
    <property type="match status" value="2"/>
</dbReference>
<dbReference type="Pfam" id="PF00431">
    <property type="entry name" value="CUB"/>
    <property type="match status" value="3"/>
</dbReference>
<keyword evidence="3" id="KW-1015">Disulfide bond</keyword>
<dbReference type="InterPro" id="IPR000859">
    <property type="entry name" value="CUB_dom"/>
</dbReference>
<protein>
    <recommendedName>
        <fullName evidence="7">CUB domain-containing protein</fullName>
    </recommendedName>
</protein>
<dbReference type="Proteomes" id="UP000076420">
    <property type="component" value="Unassembled WGS sequence"/>
</dbReference>
<sequence length="287" mass="31552">MAMPKSLPLVMVQLLMTLSMTLAGQGYSTACPGGQIKSPNYPHNYDDNLNLHWTLTAPAEQRIILNFTKLPALECCCDFLKIYAGSTADHEPIATYCSDKEETLIASPGNALFVTFSSDETVSDSGFSATYFCLDCNKYLTNPTGEISSPLYPDNYINDASCSWLIEVPEGNQILLTFVRLELECDSDKVQIYDGKDDGADLIVDLCTYPSENAILSSSNTLYVTFTSDSSTTFPGFLATYTEYTCGDVLTDSSGSFTSPNYPGNYFSNLNCEWTIRVQENCVVVLK</sequence>
<dbReference type="VEuPathDB" id="VectorBase:BGLB027860"/>
<feature type="chain" id="PRO_5012767764" description="CUB domain-containing protein" evidence="6">
    <location>
        <begin position="24"/>
        <end position="287"/>
    </location>
</feature>
<dbReference type="PANTHER" id="PTHR24251:SF37">
    <property type="entry name" value="CUB DOMAIN-CONTAINING PROTEIN"/>
    <property type="match status" value="1"/>
</dbReference>
<reference evidence="8" key="1">
    <citation type="submission" date="2020-05" db="UniProtKB">
        <authorList>
            <consortium name="EnsemblMetazoa"/>
        </authorList>
    </citation>
    <scope>IDENTIFICATION</scope>
    <source>
        <strain evidence="8">BB02</strain>
    </source>
</reference>
<dbReference type="VEuPathDB" id="VectorBase:BGLAX_046346"/>
<comment type="caution">
    <text evidence="5">Lacks conserved residue(s) required for the propagation of feature annotation.</text>
</comment>
<dbReference type="EnsemblMetazoa" id="BGLB027860-RA">
    <property type="protein sequence ID" value="BGLB027860-PA"/>
    <property type="gene ID" value="BGLB027860"/>
</dbReference>
<feature type="signal peptide" evidence="6">
    <location>
        <begin position="1"/>
        <end position="23"/>
    </location>
</feature>
<evidence type="ECO:0000313" key="8">
    <source>
        <dbReference type="EnsemblMetazoa" id="BGLB027860-PA"/>
    </source>
</evidence>
<dbReference type="KEGG" id="bgt:106054927"/>
<keyword evidence="4" id="KW-0325">Glycoprotein</keyword>
<evidence type="ECO:0000256" key="4">
    <source>
        <dbReference type="ARBA" id="ARBA00023180"/>
    </source>
</evidence>
<evidence type="ECO:0000313" key="9">
    <source>
        <dbReference type="Proteomes" id="UP000076420"/>
    </source>
</evidence>
<dbReference type="STRING" id="6526.A0A2C9L7A2"/>
<keyword evidence="1 6" id="KW-0732">Signal</keyword>
<feature type="domain" description="CUB" evidence="7">
    <location>
        <begin position="23"/>
        <end position="134"/>
    </location>
</feature>
<dbReference type="OrthoDB" id="6345439at2759"/>
<dbReference type="FunFam" id="2.60.120.290:FF:000003">
    <property type="entry name" value="Neuropilin"/>
    <property type="match status" value="1"/>
</dbReference>
<dbReference type="PROSITE" id="PS01180">
    <property type="entry name" value="CUB"/>
    <property type="match status" value="3"/>
</dbReference>
<evidence type="ECO:0000259" key="7">
    <source>
        <dbReference type="PROSITE" id="PS01180"/>
    </source>
</evidence>
<evidence type="ECO:0000256" key="6">
    <source>
        <dbReference type="SAM" id="SignalP"/>
    </source>
</evidence>
<dbReference type="CDD" id="cd00041">
    <property type="entry name" value="CUB"/>
    <property type="match status" value="3"/>
</dbReference>
<name>A0A2C9L7A2_BIOGL</name>
<organism evidence="8 9">
    <name type="scientific">Biomphalaria glabrata</name>
    <name type="common">Bloodfluke planorb</name>
    <name type="synonym">Freshwater snail</name>
    <dbReference type="NCBI Taxonomy" id="6526"/>
    <lineage>
        <taxon>Eukaryota</taxon>
        <taxon>Metazoa</taxon>
        <taxon>Spiralia</taxon>
        <taxon>Lophotrochozoa</taxon>
        <taxon>Mollusca</taxon>
        <taxon>Gastropoda</taxon>
        <taxon>Heterobranchia</taxon>
        <taxon>Euthyneura</taxon>
        <taxon>Panpulmonata</taxon>
        <taxon>Hygrophila</taxon>
        <taxon>Lymnaeoidea</taxon>
        <taxon>Planorbidae</taxon>
        <taxon>Biomphalaria</taxon>
    </lineage>
</organism>
<dbReference type="FunFam" id="2.60.120.290:FF:000013">
    <property type="entry name" value="Membrane frizzled-related protein"/>
    <property type="match status" value="1"/>
</dbReference>
<evidence type="ECO:0000256" key="1">
    <source>
        <dbReference type="ARBA" id="ARBA00022729"/>
    </source>
</evidence>
<evidence type="ECO:0000256" key="3">
    <source>
        <dbReference type="ARBA" id="ARBA00023157"/>
    </source>
</evidence>
<dbReference type="SUPFAM" id="SSF49854">
    <property type="entry name" value="Spermadhesin, CUB domain"/>
    <property type="match status" value="3"/>
</dbReference>
<dbReference type="Gene3D" id="2.60.120.290">
    <property type="entry name" value="Spermadhesin, CUB domain"/>
    <property type="match status" value="3"/>
</dbReference>
<dbReference type="InterPro" id="IPR035914">
    <property type="entry name" value="Sperma_CUB_dom_sf"/>
</dbReference>
<feature type="domain" description="CUB" evidence="7">
    <location>
        <begin position="246"/>
        <end position="287"/>
    </location>
</feature>
<evidence type="ECO:0000256" key="2">
    <source>
        <dbReference type="ARBA" id="ARBA00022737"/>
    </source>
</evidence>
<proteinExistence type="predicted"/>
<feature type="domain" description="CUB" evidence="7">
    <location>
        <begin position="136"/>
        <end position="244"/>
    </location>
</feature>
<dbReference type="PANTHER" id="PTHR24251">
    <property type="entry name" value="OVOCHYMASE-RELATED"/>
    <property type="match status" value="1"/>
</dbReference>
<gene>
    <name evidence="8" type="primary">106054927</name>
</gene>
<evidence type="ECO:0000256" key="5">
    <source>
        <dbReference type="PROSITE-ProRule" id="PRU00059"/>
    </source>
</evidence>
<accession>A0A2C9L7A2</accession>
<dbReference type="AlphaFoldDB" id="A0A2C9L7A2"/>